<dbReference type="GO" id="GO:0008855">
    <property type="term" value="F:exodeoxyribonuclease VII activity"/>
    <property type="evidence" value="ECO:0007669"/>
    <property type="project" value="UniProtKB-UniRule"/>
</dbReference>
<feature type="coiled-coil region" evidence="7">
    <location>
        <begin position="275"/>
        <end position="309"/>
    </location>
</feature>
<evidence type="ECO:0000256" key="4">
    <source>
        <dbReference type="ARBA" id="ARBA00022839"/>
    </source>
</evidence>
<name>A0A290QCN1_9BACT</name>
<keyword evidence="4 5" id="KW-0269">Exonuclease</keyword>
<dbReference type="NCBIfam" id="TIGR00237">
    <property type="entry name" value="xseA"/>
    <property type="match status" value="1"/>
</dbReference>
<organism evidence="10 11">
    <name type="scientific">Nibricoccus aquaticus</name>
    <dbReference type="NCBI Taxonomy" id="2576891"/>
    <lineage>
        <taxon>Bacteria</taxon>
        <taxon>Pseudomonadati</taxon>
        <taxon>Verrucomicrobiota</taxon>
        <taxon>Opitutia</taxon>
        <taxon>Opitutales</taxon>
        <taxon>Opitutaceae</taxon>
        <taxon>Nibricoccus</taxon>
    </lineage>
</organism>
<comment type="function">
    <text evidence="5">Bidirectionally degrades single-stranded DNA into large acid-insoluble oligonucleotides, which are then degraded further into small acid-soluble oligonucleotides.</text>
</comment>
<keyword evidence="11" id="KW-1185">Reference proteome</keyword>
<dbReference type="GO" id="GO:0006308">
    <property type="term" value="P:DNA catabolic process"/>
    <property type="evidence" value="ECO:0007669"/>
    <property type="project" value="UniProtKB-UniRule"/>
</dbReference>
<evidence type="ECO:0000256" key="6">
    <source>
        <dbReference type="RuleBase" id="RU004355"/>
    </source>
</evidence>
<dbReference type="InterPro" id="IPR025824">
    <property type="entry name" value="OB-fold_nuc-bd_dom"/>
</dbReference>
<keyword evidence="2 5" id="KW-0540">Nuclease</keyword>
<evidence type="ECO:0000256" key="5">
    <source>
        <dbReference type="HAMAP-Rule" id="MF_00378"/>
    </source>
</evidence>
<dbReference type="CDD" id="cd04489">
    <property type="entry name" value="ExoVII_LU_OBF"/>
    <property type="match status" value="1"/>
</dbReference>
<evidence type="ECO:0000256" key="2">
    <source>
        <dbReference type="ARBA" id="ARBA00022722"/>
    </source>
</evidence>
<dbReference type="HAMAP" id="MF_00378">
    <property type="entry name" value="Exonuc_7_L"/>
    <property type="match status" value="1"/>
</dbReference>
<dbReference type="KEGG" id="vbh:CMV30_03460"/>
<accession>A0A290QCN1</accession>
<gene>
    <name evidence="5 10" type="primary">xseA</name>
    <name evidence="10" type="ORF">CMV30_03460</name>
</gene>
<evidence type="ECO:0000256" key="1">
    <source>
        <dbReference type="ARBA" id="ARBA00022490"/>
    </source>
</evidence>
<evidence type="ECO:0000256" key="7">
    <source>
        <dbReference type="SAM" id="Coils"/>
    </source>
</evidence>
<dbReference type="GO" id="GO:0005737">
    <property type="term" value="C:cytoplasm"/>
    <property type="evidence" value="ECO:0007669"/>
    <property type="project" value="UniProtKB-SubCell"/>
</dbReference>
<dbReference type="AlphaFoldDB" id="A0A290QCN1"/>
<dbReference type="EC" id="3.1.11.6" evidence="5"/>
<keyword evidence="7" id="KW-0175">Coiled coil</keyword>
<dbReference type="OrthoDB" id="9802795at2"/>
<dbReference type="InterPro" id="IPR020579">
    <property type="entry name" value="Exonuc_VII_lsu_C"/>
</dbReference>
<comment type="subcellular location">
    <subcellularLocation>
        <location evidence="5 6">Cytoplasm</location>
    </subcellularLocation>
</comment>
<evidence type="ECO:0000313" key="10">
    <source>
        <dbReference type="EMBL" id="ATC63088.1"/>
    </source>
</evidence>
<dbReference type="Proteomes" id="UP000217265">
    <property type="component" value="Chromosome"/>
</dbReference>
<dbReference type="EMBL" id="CP023344">
    <property type="protein sequence ID" value="ATC63088.1"/>
    <property type="molecule type" value="Genomic_DNA"/>
</dbReference>
<dbReference type="PANTHER" id="PTHR30008:SF0">
    <property type="entry name" value="EXODEOXYRIBONUCLEASE 7 LARGE SUBUNIT"/>
    <property type="match status" value="1"/>
</dbReference>
<proteinExistence type="inferred from homology"/>
<reference evidence="10 11" key="1">
    <citation type="submission" date="2017-09" db="EMBL/GenBank/DDBJ databases">
        <title>Complete genome sequence of Verrucomicrobial strain HZ-65, isolated from freshwater.</title>
        <authorList>
            <person name="Choi A."/>
        </authorList>
    </citation>
    <scope>NUCLEOTIDE SEQUENCE [LARGE SCALE GENOMIC DNA]</scope>
    <source>
        <strain evidence="10 11">HZ-65</strain>
    </source>
</reference>
<protein>
    <recommendedName>
        <fullName evidence="5">Exodeoxyribonuclease 7 large subunit</fullName>
        <ecNumber evidence="5">3.1.11.6</ecNumber>
    </recommendedName>
    <alternativeName>
        <fullName evidence="5">Exodeoxyribonuclease VII large subunit</fullName>
        <shortName evidence="5">Exonuclease VII large subunit</shortName>
    </alternativeName>
</protein>
<feature type="domain" description="OB-fold nucleic acid binding" evidence="9">
    <location>
        <begin position="18"/>
        <end position="109"/>
    </location>
</feature>
<dbReference type="InterPro" id="IPR003753">
    <property type="entry name" value="Exonuc_VII_L"/>
</dbReference>
<dbReference type="GO" id="GO:0009318">
    <property type="term" value="C:exodeoxyribonuclease VII complex"/>
    <property type="evidence" value="ECO:0007669"/>
    <property type="project" value="UniProtKB-UniRule"/>
</dbReference>
<dbReference type="PANTHER" id="PTHR30008">
    <property type="entry name" value="EXODEOXYRIBONUCLEASE 7 LARGE SUBUNIT"/>
    <property type="match status" value="1"/>
</dbReference>
<comment type="subunit">
    <text evidence="5">Heterooligomer composed of large and small subunits.</text>
</comment>
<comment type="catalytic activity">
    <reaction evidence="5 6">
        <text>Exonucleolytic cleavage in either 5'- to 3'- or 3'- to 5'-direction to yield nucleoside 5'-phosphates.</text>
        <dbReference type="EC" id="3.1.11.6"/>
    </reaction>
</comment>
<dbReference type="GO" id="GO:0003676">
    <property type="term" value="F:nucleic acid binding"/>
    <property type="evidence" value="ECO:0007669"/>
    <property type="project" value="InterPro"/>
</dbReference>
<dbReference type="Pfam" id="PF13742">
    <property type="entry name" value="tRNA_anti_2"/>
    <property type="match status" value="1"/>
</dbReference>
<evidence type="ECO:0000313" key="11">
    <source>
        <dbReference type="Proteomes" id="UP000217265"/>
    </source>
</evidence>
<keyword evidence="3 5" id="KW-0378">Hydrolase</keyword>
<feature type="domain" description="Exonuclease VII large subunit C-terminal" evidence="8">
    <location>
        <begin position="133"/>
        <end position="425"/>
    </location>
</feature>
<comment type="similarity">
    <text evidence="5 6">Belongs to the XseA family.</text>
</comment>
<evidence type="ECO:0000256" key="3">
    <source>
        <dbReference type="ARBA" id="ARBA00022801"/>
    </source>
</evidence>
<sequence>MGRVDEELGDGSDERVQSVTEFTRRVKELLETNLRGGWVRGEVSNLRPQASGHVYFSLKDAGAQISAVMFRGDAARQTVKLRDGLQVVVYGGVSVYEARGQYQLIVRAVLEDGVGRLQQEFEALKRRLAEEGLFDAARKKALPAVPATIGFITSPTGAAVQDFIRILTRRGWRGRLIVLPSKVQGEGAAVEMAAMLRTAEELGIFDLLVIGRGGGSLEDLWAFNEEPLVRAVAGCRIPIISAVGHEIDVTLCDFAADVRAETPSGAAELISSRFIDAAERTRRAAEAMKDALERAVEAAGERLDHARSRLRLLSPEAQVERGFLRLDDLSGRLSLALRQAVQSKRQQLAVPAARLERSSPEFRVQGESQRLLALWKRLQAASPASVLNRGFAMVRDEQGKPVMRRADVKAEQRLDVVFGDGEVKVRAE</sequence>
<dbReference type="Pfam" id="PF02601">
    <property type="entry name" value="Exonuc_VII_L"/>
    <property type="match status" value="1"/>
</dbReference>
<dbReference type="RefSeq" id="WP_096054720.1">
    <property type="nucleotide sequence ID" value="NZ_CP023344.1"/>
</dbReference>
<evidence type="ECO:0000259" key="8">
    <source>
        <dbReference type="Pfam" id="PF02601"/>
    </source>
</evidence>
<evidence type="ECO:0000259" key="9">
    <source>
        <dbReference type="Pfam" id="PF13742"/>
    </source>
</evidence>
<keyword evidence="1 5" id="KW-0963">Cytoplasm</keyword>